<keyword evidence="2" id="KW-0235">DNA replication</keyword>
<dbReference type="AlphaFoldDB" id="A0A067Q3U7"/>
<evidence type="ECO:0008006" key="10">
    <source>
        <dbReference type="Google" id="ProtNLM"/>
    </source>
</evidence>
<reference evidence="9" key="1">
    <citation type="journal article" date="2014" name="Proc. Natl. Acad. Sci. U.S.A.">
        <title>Extensive sampling of basidiomycete genomes demonstrates inadequacy of the white-rot/brown-rot paradigm for wood decay fungi.</title>
        <authorList>
            <person name="Riley R."/>
            <person name="Salamov A.A."/>
            <person name="Brown D.W."/>
            <person name="Nagy L.G."/>
            <person name="Floudas D."/>
            <person name="Held B.W."/>
            <person name="Levasseur A."/>
            <person name="Lombard V."/>
            <person name="Morin E."/>
            <person name="Otillar R."/>
            <person name="Lindquist E.A."/>
            <person name="Sun H."/>
            <person name="LaButti K.M."/>
            <person name="Schmutz J."/>
            <person name="Jabbour D."/>
            <person name="Luo H."/>
            <person name="Baker S.E."/>
            <person name="Pisabarro A.G."/>
            <person name="Walton J.D."/>
            <person name="Blanchette R.A."/>
            <person name="Henrissat B."/>
            <person name="Martin F."/>
            <person name="Cullen D."/>
            <person name="Hibbett D.S."/>
            <person name="Grigoriev I.V."/>
        </authorList>
    </citation>
    <scope>NUCLEOTIDE SEQUENCE [LARGE SCALE GENOMIC DNA]</scope>
    <source>
        <strain evidence="9">MUCL 33604</strain>
    </source>
</reference>
<dbReference type="GO" id="GO:0006260">
    <property type="term" value="P:DNA replication"/>
    <property type="evidence" value="ECO:0007669"/>
    <property type="project" value="UniProtKB-KW"/>
</dbReference>
<keyword evidence="9" id="KW-1185">Reference proteome</keyword>
<dbReference type="GO" id="GO:0007064">
    <property type="term" value="P:mitotic sister chromatid cohesion"/>
    <property type="evidence" value="ECO:0007669"/>
    <property type="project" value="InterPro"/>
</dbReference>
<comment type="subcellular location">
    <subcellularLocation>
        <location evidence="1">Nucleus</location>
    </subcellularLocation>
</comment>
<feature type="region of interest" description="Disordered" evidence="7">
    <location>
        <begin position="130"/>
        <end position="154"/>
    </location>
</feature>
<comment type="similarity">
    <text evidence="6">Belongs to the CTF8 family.</text>
</comment>
<gene>
    <name evidence="8" type="ORF">JAAARDRAFT_131402</name>
</gene>
<dbReference type="PANTHER" id="PTHR28605:SF1">
    <property type="entry name" value="CHROMOSOME TRANSMISSION FIDELITY FACTOR 8"/>
    <property type="match status" value="1"/>
</dbReference>
<accession>A0A067Q3U7</accession>
<dbReference type="Pfam" id="PF09696">
    <property type="entry name" value="Ctf8"/>
    <property type="match status" value="1"/>
</dbReference>
<evidence type="ECO:0000256" key="5">
    <source>
        <dbReference type="ARBA" id="ARBA00023306"/>
    </source>
</evidence>
<evidence type="ECO:0000313" key="8">
    <source>
        <dbReference type="EMBL" id="KDQ57261.1"/>
    </source>
</evidence>
<evidence type="ECO:0000256" key="3">
    <source>
        <dbReference type="ARBA" id="ARBA00023125"/>
    </source>
</evidence>
<protein>
    <recommendedName>
        <fullName evidence="10">Chromosome transmission fidelity protein 8</fullName>
    </recommendedName>
</protein>
<proteinExistence type="inferred from homology"/>
<dbReference type="GO" id="GO:0003677">
    <property type="term" value="F:DNA binding"/>
    <property type="evidence" value="ECO:0007669"/>
    <property type="project" value="UniProtKB-KW"/>
</dbReference>
<dbReference type="HOGENOM" id="CLU_066293_2_1_1"/>
<name>A0A067Q3U7_9AGAM</name>
<dbReference type="Proteomes" id="UP000027265">
    <property type="component" value="Unassembled WGS sequence"/>
</dbReference>
<evidence type="ECO:0000256" key="6">
    <source>
        <dbReference type="ARBA" id="ARBA00038447"/>
    </source>
</evidence>
<sequence>MFIPINLALDGSNKLPSQLAKISHDELVLIELQGRLEVEGDRTGQAVGKLTLEKVGSPKPTLLIGHHLLEGKTVTLPKPLAVLHRSRPNCQETSDSQGEDGSQGSQEDVSYDIVALVKRKIVFAKRPIPVTGGVQPGSMAGDRDKKERKRAKIC</sequence>
<feature type="region of interest" description="Disordered" evidence="7">
    <location>
        <begin position="83"/>
        <end position="106"/>
    </location>
</feature>
<dbReference type="InParanoid" id="A0A067Q3U7"/>
<evidence type="ECO:0000256" key="4">
    <source>
        <dbReference type="ARBA" id="ARBA00023242"/>
    </source>
</evidence>
<keyword evidence="4" id="KW-0539">Nucleus</keyword>
<dbReference type="OrthoDB" id="121932at2759"/>
<organism evidence="8 9">
    <name type="scientific">Jaapia argillacea MUCL 33604</name>
    <dbReference type="NCBI Taxonomy" id="933084"/>
    <lineage>
        <taxon>Eukaryota</taxon>
        <taxon>Fungi</taxon>
        <taxon>Dikarya</taxon>
        <taxon>Basidiomycota</taxon>
        <taxon>Agaricomycotina</taxon>
        <taxon>Agaricomycetes</taxon>
        <taxon>Agaricomycetidae</taxon>
        <taxon>Jaapiales</taxon>
        <taxon>Jaapiaceae</taxon>
        <taxon>Jaapia</taxon>
    </lineage>
</organism>
<evidence type="ECO:0000313" key="9">
    <source>
        <dbReference type="Proteomes" id="UP000027265"/>
    </source>
</evidence>
<feature type="compositionally biased region" description="Low complexity" evidence="7">
    <location>
        <begin position="94"/>
        <end position="106"/>
    </location>
</feature>
<evidence type="ECO:0000256" key="1">
    <source>
        <dbReference type="ARBA" id="ARBA00004123"/>
    </source>
</evidence>
<dbReference type="STRING" id="933084.A0A067Q3U7"/>
<dbReference type="InterPro" id="IPR018607">
    <property type="entry name" value="Ctf8"/>
</dbReference>
<evidence type="ECO:0000256" key="2">
    <source>
        <dbReference type="ARBA" id="ARBA00022705"/>
    </source>
</evidence>
<dbReference type="PANTHER" id="PTHR28605">
    <property type="entry name" value="CTF8, CHROMOSOME TRANSMISSION FIDELITY FACTOR 8 HOMOLOG (S. CEREVISIAE)"/>
    <property type="match status" value="1"/>
</dbReference>
<keyword evidence="3" id="KW-0238">DNA-binding</keyword>
<dbReference type="EMBL" id="KL197720">
    <property type="protein sequence ID" value="KDQ57261.1"/>
    <property type="molecule type" value="Genomic_DNA"/>
</dbReference>
<evidence type="ECO:0000256" key="7">
    <source>
        <dbReference type="SAM" id="MobiDB-lite"/>
    </source>
</evidence>
<keyword evidence="5" id="KW-0131">Cell cycle</keyword>
<dbReference type="GO" id="GO:0031390">
    <property type="term" value="C:Ctf18 RFC-like complex"/>
    <property type="evidence" value="ECO:0007669"/>
    <property type="project" value="InterPro"/>
</dbReference>
<dbReference type="FunCoup" id="A0A067Q3U7">
    <property type="interactions" value="25"/>
</dbReference>